<comment type="caution">
    <text evidence="2">The sequence shown here is derived from an EMBL/GenBank/DDBJ whole genome shotgun (WGS) entry which is preliminary data.</text>
</comment>
<keyword evidence="3" id="KW-1185">Reference proteome</keyword>
<feature type="region of interest" description="Disordered" evidence="1">
    <location>
        <begin position="1"/>
        <end position="47"/>
    </location>
</feature>
<evidence type="ECO:0000313" key="2">
    <source>
        <dbReference type="EMBL" id="RSL46182.1"/>
    </source>
</evidence>
<dbReference type="AlphaFoldDB" id="A0A428NZK3"/>
<dbReference type="EMBL" id="NKCI01000244">
    <property type="protein sequence ID" value="RSL46182.1"/>
    <property type="molecule type" value="Genomic_DNA"/>
</dbReference>
<dbReference type="OrthoDB" id="5092178at2759"/>
<dbReference type="STRING" id="1325734.A0A428NZK3"/>
<sequence>MDPQTHNSGSNDIIVSSGAADDTSSMRCRRGSLPPEGDAVPIGSISGGRSQAEMDLELLGVGSQFEGKRKGKDHGHREKAVAARRAGCKTIIFPKDNMSDWLEDRLQGEKGTDQF</sequence>
<evidence type="ECO:0008006" key="4">
    <source>
        <dbReference type="Google" id="ProtNLM"/>
    </source>
</evidence>
<organism evidence="2 3">
    <name type="scientific">Fusarium duplospermum</name>
    <dbReference type="NCBI Taxonomy" id="1325734"/>
    <lineage>
        <taxon>Eukaryota</taxon>
        <taxon>Fungi</taxon>
        <taxon>Dikarya</taxon>
        <taxon>Ascomycota</taxon>
        <taxon>Pezizomycotina</taxon>
        <taxon>Sordariomycetes</taxon>
        <taxon>Hypocreomycetidae</taxon>
        <taxon>Hypocreales</taxon>
        <taxon>Nectriaceae</taxon>
        <taxon>Fusarium</taxon>
        <taxon>Fusarium solani species complex</taxon>
    </lineage>
</organism>
<evidence type="ECO:0000256" key="1">
    <source>
        <dbReference type="SAM" id="MobiDB-lite"/>
    </source>
</evidence>
<gene>
    <name evidence="2" type="ORF">CEP54_013977</name>
</gene>
<accession>A0A428NZK3</accession>
<evidence type="ECO:0000313" key="3">
    <source>
        <dbReference type="Proteomes" id="UP000288168"/>
    </source>
</evidence>
<name>A0A428NZK3_9HYPO</name>
<reference evidence="2 3" key="1">
    <citation type="submission" date="2017-06" db="EMBL/GenBank/DDBJ databases">
        <title>Comparative genomic analysis of Ambrosia Fusariam Clade fungi.</title>
        <authorList>
            <person name="Stajich J.E."/>
            <person name="Carrillo J."/>
            <person name="Kijimoto T."/>
            <person name="Eskalen A."/>
            <person name="O'Donnell K."/>
            <person name="Kasson M."/>
        </authorList>
    </citation>
    <scope>NUCLEOTIDE SEQUENCE [LARGE SCALE GENOMIC DNA]</scope>
    <source>
        <strain evidence="2 3">NRRL62584</strain>
    </source>
</reference>
<proteinExistence type="predicted"/>
<feature type="compositionally biased region" description="Polar residues" evidence="1">
    <location>
        <begin position="1"/>
        <end position="14"/>
    </location>
</feature>
<protein>
    <recommendedName>
        <fullName evidence="4">Lon proteolytic domain-containing protein</fullName>
    </recommendedName>
</protein>
<dbReference type="Proteomes" id="UP000288168">
    <property type="component" value="Unassembled WGS sequence"/>
</dbReference>